<dbReference type="SUPFAM" id="SSF51735">
    <property type="entry name" value="NAD(P)-binding Rossmann-fold domains"/>
    <property type="match status" value="1"/>
</dbReference>
<dbReference type="PANTHER" id="PTHR43715:SF1">
    <property type="entry name" value="GDP-MANNOSE 4,6 DEHYDRATASE"/>
    <property type="match status" value="1"/>
</dbReference>
<dbReference type="Proteomes" id="UP001445268">
    <property type="component" value="Chromosome"/>
</dbReference>
<dbReference type="RefSeq" id="WP_342630745.1">
    <property type="nucleotide sequence ID" value="NZ_CP152380.1"/>
</dbReference>
<dbReference type="InterPro" id="IPR036291">
    <property type="entry name" value="NAD(P)-bd_dom_sf"/>
</dbReference>
<dbReference type="NCBIfam" id="TIGR01472">
    <property type="entry name" value="gmd"/>
    <property type="match status" value="1"/>
</dbReference>
<dbReference type="EC" id="4.2.1.47" evidence="3 5"/>
<keyword evidence="4 5" id="KW-0456">Lyase</keyword>
<comment type="similarity">
    <text evidence="2 5">Belongs to the NAD(P)-dependent epimerase/dehydratase family. GDP-mannose 4,6-dehydratase subfamily.</text>
</comment>
<comment type="catalytic activity">
    <reaction evidence="5">
        <text>GDP-alpha-D-mannose = GDP-4-dehydro-alpha-D-rhamnose + H2O</text>
        <dbReference type="Rhea" id="RHEA:23820"/>
        <dbReference type="ChEBI" id="CHEBI:15377"/>
        <dbReference type="ChEBI" id="CHEBI:57527"/>
        <dbReference type="ChEBI" id="CHEBI:57964"/>
        <dbReference type="EC" id="4.2.1.47"/>
    </reaction>
</comment>
<accession>A0ABZ3DZB8</accession>
<feature type="domain" description="NAD(P)-binding" evidence="6">
    <location>
        <begin position="6"/>
        <end position="346"/>
    </location>
</feature>
<gene>
    <name evidence="5 7" type="primary">gmd</name>
    <name evidence="7" type="ORF">AAGT77_12325</name>
</gene>
<proteinExistence type="inferred from homology"/>
<evidence type="ECO:0000256" key="5">
    <source>
        <dbReference type="HAMAP-Rule" id="MF_00955"/>
    </source>
</evidence>
<dbReference type="CDD" id="cd05260">
    <property type="entry name" value="GDP_MD_SDR_e"/>
    <property type="match status" value="1"/>
</dbReference>
<evidence type="ECO:0000259" key="6">
    <source>
        <dbReference type="Pfam" id="PF16363"/>
    </source>
</evidence>
<evidence type="ECO:0000313" key="8">
    <source>
        <dbReference type="Proteomes" id="UP001445268"/>
    </source>
</evidence>
<dbReference type="InterPro" id="IPR016040">
    <property type="entry name" value="NAD(P)-bd_dom"/>
</dbReference>
<keyword evidence="5" id="KW-0521">NADP</keyword>
<dbReference type="HAMAP" id="MF_00955">
    <property type="entry name" value="GDP_Man_dehydratase"/>
    <property type="match status" value="1"/>
</dbReference>
<dbReference type="Gene3D" id="3.40.50.720">
    <property type="entry name" value="NAD(P)-binding Rossmann-like Domain"/>
    <property type="match status" value="1"/>
</dbReference>
<comment type="caution">
    <text evidence="5">Lacks conserved residue(s) required for the propagation of feature annotation.</text>
</comment>
<comment type="function">
    <text evidence="5">Catalyzes the conversion of GDP-D-mannose to GDP-4-dehydro-6-deoxy-D-mannose.</text>
</comment>
<dbReference type="PANTHER" id="PTHR43715">
    <property type="entry name" value="GDP-MANNOSE 4,6-DEHYDRATASE"/>
    <property type="match status" value="1"/>
</dbReference>
<evidence type="ECO:0000256" key="4">
    <source>
        <dbReference type="ARBA" id="ARBA00023239"/>
    </source>
</evidence>
<dbReference type="EMBL" id="CP152380">
    <property type="protein sequence ID" value="XAF52698.1"/>
    <property type="molecule type" value="Genomic_DNA"/>
</dbReference>
<dbReference type="GO" id="GO:0008446">
    <property type="term" value="F:GDP-mannose 4,6-dehydratase activity"/>
    <property type="evidence" value="ECO:0007669"/>
    <property type="project" value="UniProtKB-EC"/>
</dbReference>
<keyword evidence="8" id="KW-1185">Reference proteome</keyword>
<sequence>MRKVALITGVTGQDGSYLAEFLLEKGYEVHGIKRRASLFNTQRVDHIYQDPHVEHQNFVLHYGDLTDSSNLTRILQEVQPDEVYNLGAQSHVAVSFESPEYTADVDAMGTLRLLEAIRFLGLEKKTKFYQASTSELYGLVQETPQKETTPFHPRSPYAVAKLYAYWIAVNYREAYGMYACNGILFNHESPRRGETFVTRKITRGLANIAQGLESCLYMGNMDALRDWGHAKDYVRMQWLMLQQDQPEDFVIATGVQYSVREFIVWSARELGIELDFQGSGVDEQGVVTSVSGDRAPSVKVGDVLVRVDPRYFRPAEVETLLGDPTKAKEKLGWVPEITAQEMCREMVTEDLKTARRHALLKKHGLEVPVTLENGS</sequence>
<dbReference type="InterPro" id="IPR006368">
    <property type="entry name" value="GDP_Man_deHydtase"/>
</dbReference>
<reference evidence="7 8" key="1">
    <citation type="submission" date="2024-04" db="EMBL/GenBank/DDBJ databases">
        <title>Marinobacter sp. SBY-1.</title>
        <authorList>
            <person name="Pan C."/>
        </authorList>
    </citation>
    <scope>NUCLEOTIDE SEQUENCE [LARGE SCALE GENOMIC DNA]</scope>
    <source>
        <strain evidence="7 8">SBY-1</strain>
    </source>
</reference>
<dbReference type="Pfam" id="PF16363">
    <property type="entry name" value="GDP_Man_Dehyd"/>
    <property type="match status" value="1"/>
</dbReference>
<dbReference type="Gene3D" id="3.90.25.10">
    <property type="entry name" value="UDP-galactose 4-epimerase, domain 1"/>
    <property type="match status" value="1"/>
</dbReference>
<evidence type="ECO:0000256" key="2">
    <source>
        <dbReference type="ARBA" id="ARBA00009263"/>
    </source>
</evidence>
<evidence type="ECO:0000256" key="1">
    <source>
        <dbReference type="ARBA" id="ARBA00001937"/>
    </source>
</evidence>
<comment type="cofactor">
    <cofactor evidence="1 5">
        <name>NADP(+)</name>
        <dbReference type="ChEBI" id="CHEBI:58349"/>
    </cofactor>
</comment>
<name>A0ABZ3DZB8_9GAMM</name>
<evidence type="ECO:0000256" key="3">
    <source>
        <dbReference type="ARBA" id="ARBA00011989"/>
    </source>
</evidence>
<organism evidence="7 8">
    <name type="scientific">Marinobacter alkaliphilus</name>
    <dbReference type="NCBI Taxonomy" id="254719"/>
    <lineage>
        <taxon>Bacteria</taxon>
        <taxon>Pseudomonadati</taxon>
        <taxon>Pseudomonadota</taxon>
        <taxon>Gammaproteobacteria</taxon>
        <taxon>Pseudomonadales</taxon>
        <taxon>Marinobacteraceae</taxon>
        <taxon>Marinobacter</taxon>
    </lineage>
</organism>
<evidence type="ECO:0000313" key="7">
    <source>
        <dbReference type="EMBL" id="XAF52698.1"/>
    </source>
</evidence>
<protein>
    <recommendedName>
        <fullName evidence="3 5">GDP-mannose 4,6-dehydratase</fullName>
        <ecNumber evidence="3 5">4.2.1.47</ecNumber>
    </recommendedName>
    <alternativeName>
        <fullName evidence="5">GDP-D-mannose dehydratase</fullName>
    </alternativeName>
</protein>